<accession>A0A8A1LGU0</accession>
<dbReference type="EMBL" id="CP069104">
    <property type="protein sequence ID" value="QSS53126.1"/>
    <property type="molecule type" value="Genomic_DNA"/>
</dbReference>
<protein>
    <submittedName>
        <fullName evidence="1">Uncharacterized protein</fullName>
    </submittedName>
</protein>
<evidence type="ECO:0000313" key="2">
    <source>
        <dbReference type="Proteomes" id="UP000663419"/>
    </source>
</evidence>
<organism evidence="1 2">
    <name type="scientific">Ajellomyces capsulatus (strain H88)</name>
    <name type="common">Darling's disease fungus</name>
    <name type="synonym">Histoplasma capsulatum</name>
    <dbReference type="NCBI Taxonomy" id="544711"/>
    <lineage>
        <taxon>Eukaryota</taxon>
        <taxon>Fungi</taxon>
        <taxon>Dikarya</taxon>
        <taxon>Ascomycota</taxon>
        <taxon>Pezizomycotina</taxon>
        <taxon>Eurotiomycetes</taxon>
        <taxon>Eurotiomycetidae</taxon>
        <taxon>Onygenales</taxon>
        <taxon>Ajellomycetaceae</taxon>
        <taxon>Histoplasma</taxon>
    </lineage>
</organism>
<gene>
    <name evidence="1" type="ORF">I7I53_00289</name>
</gene>
<proteinExistence type="predicted"/>
<reference evidence="1" key="1">
    <citation type="submission" date="2021-01" db="EMBL/GenBank/DDBJ databases">
        <title>Chromosome-level genome assembly of a human fungal pathogen reveals clustering of transcriptionally co-regulated genes.</title>
        <authorList>
            <person name="Voorhies M."/>
            <person name="Cohen S."/>
            <person name="Shea T.P."/>
            <person name="Petrus S."/>
            <person name="Munoz J.F."/>
            <person name="Poplawski S."/>
            <person name="Goldman W.E."/>
            <person name="Michael T."/>
            <person name="Cuomo C.A."/>
            <person name="Sil A."/>
            <person name="Beyhan S."/>
        </authorList>
    </citation>
    <scope>NUCLEOTIDE SEQUENCE</scope>
    <source>
        <strain evidence="1">H88</strain>
    </source>
</reference>
<evidence type="ECO:0000313" key="1">
    <source>
        <dbReference type="EMBL" id="QSS53126.1"/>
    </source>
</evidence>
<dbReference type="AlphaFoldDB" id="A0A8A1LGU0"/>
<sequence length="88" mass="10280">MGSDWLCDPAFRSFSCIFLKRSGLSENTGWEICGVNRVWKSSRVSRRTPNRINVRGFLLHFDNVFTMCDIFPPKDKQYLETTETDWAP</sequence>
<dbReference type="Proteomes" id="UP000663419">
    <property type="component" value="Chromosome 3"/>
</dbReference>
<name>A0A8A1LGU0_AJEC8</name>
<dbReference type="VEuPathDB" id="FungiDB:I7I53_00289"/>